<dbReference type="EMBL" id="KB870810">
    <property type="protein sequence ID" value="EOA19762.1"/>
    <property type="molecule type" value="Genomic_DNA"/>
</dbReference>
<evidence type="ECO:0000313" key="2">
    <source>
        <dbReference type="Proteomes" id="UP000029121"/>
    </source>
</evidence>
<dbReference type="AlphaFoldDB" id="R0FCE4"/>
<dbReference type="Proteomes" id="UP000029121">
    <property type="component" value="Unassembled WGS sequence"/>
</dbReference>
<name>R0FCE4_9BRAS</name>
<sequence length="66" mass="7382">MFELKLPFPDVNYTSAMALTHSLFLLNKTTRTLTHQTLFSISPLVDSPTTVTYYVTLTLASTSPRS</sequence>
<gene>
    <name evidence="1" type="ORF">CARUB_v10003924mg</name>
</gene>
<reference evidence="2" key="1">
    <citation type="journal article" date="2013" name="Nat. Genet.">
        <title>The Capsella rubella genome and the genomic consequences of rapid mating system evolution.</title>
        <authorList>
            <person name="Slotte T."/>
            <person name="Hazzouri K.M."/>
            <person name="Agren J.A."/>
            <person name="Koenig D."/>
            <person name="Maumus F."/>
            <person name="Guo Y.L."/>
            <person name="Steige K."/>
            <person name="Platts A.E."/>
            <person name="Escobar J.S."/>
            <person name="Newman L.K."/>
            <person name="Wang W."/>
            <person name="Mandakova T."/>
            <person name="Vello E."/>
            <person name="Smith L.M."/>
            <person name="Henz S.R."/>
            <person name="Steffen J."/>
            <person name="Takuno S."/>
            <person name="Brandvain Y."/>
            <person name="Coop G."/>
            <person name="Andolfatto P."/>
            <person name="Hu T.T."/>
            <person name="Blanchette M."/>
            <person name="Clark R.M."/>
            <person name="Quesneville H."/>
            <person name="Nordborg M."/>
            <person name="Gaut B.S."/>
            <person name="Lysak M.A."/>
            <person name="Jenkins J."/>
            <person name="Grimwood J."/>
            <person name="Chapman J."/>
            <person name="Prochnik S."/>
            <person name="Shu S."/>
            <person name="Rokhsar D."/>
            <person name="Schmutz J."/>
            <person name="Weigel D."/>
            <person name="Wright S.I."/>
        </authorList>
    </citation>
    <scope>NUCLEOTIDE SEQUENCE [LARGE SCALE GENOMIC DNA]</scope>
    <source>
        <strain evidence="2">cv. Monte Gargano</strain>
    </source>
</reference>
<proteinExistence type="predicted"/>
<organism evidence="1 2">
    <name type="scientific">Capsella rubella</name>
    <dbReference type="NCBI Taxonomy" id="81985"/>
    <lineage>
        <taxon>Eukaryota</taxon>
        <taxon>Viridiplantae</taxon>
        <taxon>Streptophyta</taxon>
        <taxon>Embryophyta</taxon>
        <taxon>Tracheophyta</taxon>
        <taxon>Spermatophyta</taxon>
        <taxon>Magnoliopsida</taxon>
        <taxon>eudicotyledons</taxon>
        <taxon>Gunneridae</taxon>
        <taxon>Pentapetalae</taxon>
        <taxon>rosids</taxon>
        <taxon>malvids</taxon>
        <taxon>Brassicales</taxon>
        <taxon>Brassicaceae</taxon>
        <taxon>Camelineae</taxon>
        <taxon>Capsella</taxon>
    </lineage>
</organism>
<evidence type="ECO:0000313" key="1">
    <source>
        <dbReference type="EMBL" id="EOA19762.1"/>
    </source>
</evidence>
<protein>
    <submittedName>
        <fullName evidence="1">Uncharacterized protein</fullName>
    </submittedName>
</protein>
<accession>R0FCE4</accession>
<keyword evidence="2" id="KW-1185">Reference proteome</keyword>